<dbReference type="PANTHER" id="PTHR30511:SF0">
    <property type="entry name" value="ALANINE RACEMASE, CATABOLIC-RELATED"/>
    <property type="match status" value="1"/>
</dbReference>
<sequence length="389" mass="41881">MNPQHLLTDVSTSIHNVGTWLEIDAGAFESNVRDVLSMIEGQALLCAVVKSDAYGHGAELLMPSLVRLEVPYIGVGSNEEAAIARRCGHKGRIMRVRAAAPQEVKAGMEHDIEELVADPQSAWAMQDIAATSGRTIKIHLDINASGISRHSLDVSTASGQACAVEILSQAGLELAGIMTHFPRDDVQHIEQAILRFQDQAMTLLRLTGTRRQDVLLHCANSYAAQHVPASWLDMVRAGAVIYGDSDPLVGMFRRCLTFKARVASVNSYAAGSNVGYGQSHTLKRDSLLASVTVGYGDGYRRALAVGGDVLIRGKRAAIVDLVSMNSMMVDVTDLAGVSPGDEVVLFGRQGNEEITPSELEKANFAILADLYTVWAGGHRFLLTEKGMSE</sequence>
<feature type="binding site" evidence="5">
    <location>
        <position position="149"/>
    </location>
    <ligand>
        <name>substrate</name>
    </ligand>
</feature>
<evidence type="ECO:0000259" key="6">
    <source>
        <dbReference type="SMART" id="SM01005"/>
    </source>
</evidence>
<keyword evidence="2 4" id="KW-0663">Pyridoxal phosphate</keyword>
<dbReference type="SUPFAM" id="SSF51419">
    <property type="entry name" value="PLP-binding barrel"/>
    <property type="match status" value="1"/>
</dbReference>
<dbReference type="Pfam" id="PF00842">
    <property type="entry name" value="Ala_racemase_C"/>
    <property type="match status" value="1"/>
</dbReference>
<dbReference type="PANTHER" id="PTHR30511">
    <property type="entry name" value="ALANINE RACEMASE"/>
    <property type="match status" value="1"/>
</dbReference>
<evidence type="ECO:0000313" key="8">
    <source>
        <dbReference type="Proteomes" id="UP000182725"/>
    </source>
</evidence>
<evidence type="ECO:0000256" key="1">
    <source>
        <dbReference type="ARBA" id="ARBA00001933"/>
    </source>
</evidence>
<keyword evidence="3" id="KW-0413">Isomerase</keyword>
<evidence type="ECO:0000256" key="4">
    <source>
        <dbReference type="PIRSR" id="PIRSR600821-50"/>
    </source>
</evidence>
<accession>A0A1H5LF96</accession>
<dbReference type="AlphaFoldDB" id="A0A1H5LF96"/>
<evidence type="ECO:0000313" key="7">
    <source>
        <dbReference type="EMBL" id="SEE75742.1"/>
    </source>
</evidence>
<name>A0A1H5LF96_9MICC</name>
<dbReference type="EMBL" id="FNTV01000001">
    <property type="protein sequence ID" value="SEE75742.1"/>
    <property type="molecule type" value="Genomic_DNA"/>
</dbReference>
<evidence type="ECO:0000256" key="3">
    <source>
        <dbReference type="ARBA" id="ARBA00023235"/>
    </source>
</evidence>
<protein>
    <submittedName>
        <fullName evidence="7">Alanine racemase</fullName>
    </submittedName>
</protein>
<dbReference type="InterPro" id="IPR029066">
    <property type="entry name" value="PLP-binding_barrel"/>
</dbReference>
<organism evidence="7 8">
    <name type="scientific">Arthrobacter alpinus</name>
    <dbReference type="NCBI Taxonomy" id="656366"/>
    <lineage>
        <taxon>Bacteria</taxon>
        <taxon>Bacillati</taxon>
        <taxon>Actinomycetota</taxon>
        <taxon>Actinomycetes</taxon>
        <taxon>Micrococcales</taxon>
        <taxon>Micrococcaceae</taxon>
        <taxon>Arthrobacter</taxon>
    </lineage>
</organism>
<feature type="modified residue" description="N6-(pyridoxal phosphate)lysine" evidence="4">
    <location>
        <position position="50"/>
    </location>
</feature>
<gene>
    <name evidence="7" type="ORF">SAMN04489740_2438</name>
</gene>
<dbReference type="GO" id="GO:0030632">
    <property type="term" value="P:D-alanine biosynthetic process"/>
    <property type="evidence" value="ECO:0007669"/>
    <property type="project" value="TreeGrafter"/>
</dbReference>
<dbReference type="Gene3D" id="2.40.37.10">
    <property type="entry name" value="Lyase, Ornithine Decarboxylase, Chain A, domain 1"/>
    <property type="match status" value="1"/>
</dbReference>
<dbReference type="GO" id="GO:0008784">
    <property type="term" value="F:alanine racemase activity"/>
    <property type="evidence" value="ECO:0007669"/>
    <property type="project" value="InterPro"/>
</dbReference>
<dbReference type="Pfam" id="PF01168">
    <property type="entry name" value="Ala_racemase_N"/>
    <property type="match status" value="1"/>
</dbReference>
<dbReference type="InterPro" id="IPR011079">
    <property type="entry name" value="Ala_racemase_C"/>
</dbReference>
<evidence type="ECO:0000256" key="5">
    <source>
        <dbReference type="PIRSR" id="PIRSR600821-52"/>
    </source>
</evidence>
<reference evidence="7 8" key="1">
    <citation type="submission" date="2016-10" db="EMBL/GenBank/DDBJ databases">
        <authorList>
            <person name="de Groot N.N."/>
        </authorList>
    </citation>
    <scope>NUCLEOTIDE SEQUENCE [LARGE SCALE GENOMIC DNA]</scope>
    <source>
        <strain evidence="7 8">DSM 22274</strain>
    </source>
</reference>
<comment type="cofactor">
    <cofactor evidence="1 4">
        <name>pyridoxal 5'-phosphate</name>
        <dbReference type="ChEBI" id="CHEBI:597326"/>
    </cofactor>
</comment>
<dbReference type="InterPro" id="IPR009006">
    <property type="entry name" value="Ala_racemase/Decarboxylase_C"/>
</dbReference>
<dbReference type="GO" id="GO:0030170">
    <property type="term" value="F:pyridoxal phosphate binding"/>
    <property type="evidence" value="ECO:0007669"/>
    <property type="project" value="TreeGrafter"/>
</dbReference>
<dbReference type="PROSITE" id="PS00395">
    <property type="entry name" value="ALANINE_RACEMASE"/>
    <property type="match status" value="1"/>
</dbReference>
<proteinExistence type="predicted"/>
<dbReference type="GO" id="GO:0005829">
    <property type="term" value="C:cytosol"/>
    <property type="evidence" value="ECO:0007669"/>
    <property type="project" value="TreeGrafter"/>
</dbReference>
<dbReference type="PRINTS" id="PR00992">
    <property type="entry name" value="ALARACEMASE"/>
</dbReference>
<dbReference type="Gene3D" id="3.20.20.10">
    <property type="entry name" value="Alanine racemase"/>
    <property type="match status" value="1"/>
</dbReference>
<dbReference type="SUPFAM" id="SSF50621">
    <property type="entry name" value="Alanine racemase C-terminal domain-like"/>
    <property type="match status" value="1"/>
</dbReference>
<feature type="domain" description="Alanine racemase C-terminal" evidence="6">
    <location>
        <begin position="255"/>
        <end position="383"/>
    </location>
</feature>
<feature type="binding site" evidence="5">
    <location>
        <position position="324"/>
    </location>
    <ligand>
        <name>substrate</name>
    </ligand>
</feature>
<dbReference type="InterPro" id="IPR000821">
    <property type="entry name" value="Ala_racemase"/>
</dbReference>
<evidence type="ECO:0000256" key="2">
    <source>
        <dbReference type="ARBA" id="ARBA00022898"/>
    </source>
</evidence>
<dbReference type="NCBIfam" id="TIGR00492">
    <property type="entry name" value="alr"/>
    <property type="match status" value="1"/>
</dbReference>
<dbReference type="InterPro" id="IPR001608">
    <property type="entry name" value="Ala_racemase_N"/>
</dbReference>
<dbReference type="Proteomes" id="UP000182725">
    <property type="component" value="Unassembled WGS sequence"/>
</dbReference>
<dbReference type="InterPro" id="IPR020622">
    <property type="entry name" value="Ala_racemase_pyridoxalP-BS"/>
</dbReference>
<dbReference type="SMART" id="SM01005">
    <property type="entry name" value="Ala_racemase_C"/>
    <property type="match status" value="1"/>
</dbReference>